<dbReference type="Proteomes" id="UP000537130">
    <property type="component" value="Unassembled WGS sequence"/>
</dbReference>
<comment type="caution">
    <text evidence="4">The sequence shown here is derived from an EMBL/GenBank/DDBJ whole genome shotgun (WGS) entry which is preliminary data.</text>
</comment>
<name>A0A7W4W3Q3_9GAMM</name>
<feature type="transmembrane region" description="Helical" evidence="2">
    <location>
        <begin position="34"/>
        <end position="57"/>
    </location>
</feature>
<dbReference type="Gene3D" id="2.40.50.140">
    <property type="entry name" value="Nucleic acid-binding proteins"/>
    <property type="match status" value="1"/>
</dbReference>
<dbReference type="EMBL" id="JACHWY010000001">
    <property type="protein sequence ID" value="MBB3046886.1"/>
    <property type="molecule type" value="Genomic_DNA"/>
</dbReference>
<sequence length="131" mass="14328">MVFITKLLAALALGGIATAISLLGSDTPAFDATLLNTFGGFFLVSLVSFLVSPWLPVMMEKMTPQRETGKVKWFNANKGFGFITRDNGDDVFVHFRSIRGKGRRSLQEGQQVEFVLTQGEKGAQAEDVRAV</sequence>
<proteinExistence type="predicted"/>
<dbReference type="InterPro" id="IPR012340">
    <property type="entry name" value="NA-bd_OB-fold"/>
</dbReference>
<dbReference type="SUPFAM" id="SSF50249">
    <property type="entry name" value="Nucleic acid-binding proteins"/>
    <property type="match status" value="1"/>
</dbReference>
<dbReference type="RefSeq" id="WP_281388579.1">
    <property type="nucleotide sequence ID" value="NZ_JACHWY010000001.1"/>
</dbReference>
<dbReference type="GO" id="GO:0003676">
    <property type="term" value="F:nucleic acid binding"/>
    <property type="evidence" value="ECO:0007669"/>
    <property type="project" value="InterPro"/>
</dbReference>
<dbReference type="CDD" id="cd04458">
    <property type="entry name" value="CSP_CDS"/>
    <property type="match status" value="1"/>
</dbReference>
<evidence type="ECO:0000259" key="3">
    <source>
        <dbReference type="PROSITE" id="PS51857"/>
    </source>
</evidence>
<keyword evidence="2" id="KW-0472">Membrane</keyword>
<dbReference type="PROSITE" id="PS51857">
    <property type="entry name" value="CSD_2"/>
    <property type="match status" value="1"/>
</dbReference>
<evidence type="ECO:0000256" key="1">
    <source>
        <dbReference type="RuleBase" id="RU000408"/>
    </source>
</evidence>
<dbReference type="GO" id="GO:0005829">
    <property type="term" value="C:cytosol"/>
    <property type="evidence" value="ECO:0007669"/>
    <property type="project" value="UniProtKB-ARBA"/>
</dbReference>
<dbReference type="AlphaFoldDB" id="A0A7W4W3Q3"/>
<dbReference type="InterPro" id="IPR019844">
    <property type="entry name" value="CSD_CS"/>
</dbReference>
<dbReference type="SMART" id="SM00357">
    <property type="entry name" value="CSP"/>
    <property type="match status" value="1"/>
</dbReference>
<keyword evidence="2" id="KW-1133">Transmembrane helix</keyword>
<gene>
    <name evidence="4" type="ORF">FHR99_001122</name>
</gene>
<dbReference type="PANTHER" id="PTHR11544">
    <property type="entry name" value="COLD SHOCK DOMAIN CONTAINING PROTEINS"/>
    <property type="match status" value="1"/>
</dbReference>
<keyword evidence="5" id="KW-1185">Reference proteome</keyword>
<dbReference type="PROSITE" id="PS00352">
    <property type="entry name" value="CSD_1"/>
    <property type="match status" value="1"/>
</dbReference>
<evidence type="ECO:0000313" key="4">
    <source>
        <dbReference type="EMBL" id="MBB3046886.1"/>
    </source>
</evidence>
<dbReference type="InterPro" id="IPR050181">
    <property type="entry name" value="Cold_shock_domain"/>
</dbReference>
<evidence type="ECO:0000256" key="2">
    <source>
        <dbReference type="SAM" id="Phobius"/>
    </source>
</evidence>
<keyword evidence="2" id="KW-0812">Transmembrane</keyword>
<comment type="subcellular location">
    <subcellularLocation>
        <location evidence="1">Cytoplasm</location>
    </subcellularLocation>
</comment>
<accession>A0A7W4W3Q3</accession>
<evidence type="ECO:0000313" key="5">
    <source>
        <dbReference type="Proteomes" id="UP000537130"/>
    </source>
</evidence>
<dbReference type="Pfam" id="PF00313">
    <property type="entry name" value="CSD"/>
    <property type="match status" value="1"/>
</dbReference>
<reference evidence="4 5" key="1">
    <citation type="submission" date="2020-08" db="EMBL/GenBank/DDBJ databases">
        <title>Genomic Encyclopedia of Type Strains, Phase III (KMG-III): the genomes of soil and plant-associated and newly described type strains.</title>
        <authorList>
            <person name="Whitman W."/>
        </authorList>
    </citation>
    <scope>NUCLEOTIDE SEQUENCE [LARGE SCALE GENOMIC DNA]</scope>
    <source>
        <strain evidence="4 5">CECT 8654</strain>
    </source>
</reference>
<organism evidence="4 5">
    <name type="scientific">Litorivivens lipolytica</name>
    <dbReference type="NCBI Taxonomy" id="1524264"/>
    <lineage>
        <taxon>Bacteria</taxon>
        <taxon>Pseudomonadati</taxon>
        <taxon>Pseudomonadota</taxon>
        <taxon>Gammaproteobacteria</taxon>
        <taxon>Litorivivens</taxon>
    </lineage>
</organism>
<protein>
    <submittedName>
        <fullName evidence="4">Cold shock CspA family protein</fullName>
    </submittedName>
</protein>
<dbReference type="InterPro" id="IPR002059">
    <property type="entry name" value="CSP_DNA-bd"/>
</dbReference>
<feature type="domain" description="CSD" evidence="3">
    <location>
        <begin position="66"/>
        <end position="130"/>
    </location>
</feature>
<dbReference type="PRINTS" id="PR00050">
    <property type="entry name" value="COLDSHOCK"/>
</dbReference>
<dbReference type="InterPro" id="IPR011129">
    <property type="entry name" value="CSD"/>
</dbReference>